<dbReference type="GO" id="GO:0006979">
    <property type="term" value="P:response to oxidative stress"/>
    <property type="evidence" value="ECO:0007669"/>
    <property type="project" value="InterPro"/>
</dbReference>
<dbReference type="Proteomes" id="UP000674234">
    <property type="component" value="Unassembled WGS sequence"/>
</dbReference>
<keyword evidence="2" id="KW-0479">Metal-binding</keyword>
<proteinExistence type="predicted"/>
<dbReference type="GO" id="GO:0051537">
    <property type="term" value="F:2 iron, 2 sulfur cluster binding"/>
    <property type="evidence" value="ECO:0007669"/>
    <property type="project" value="UniProtKB-KW"/>
</dbReference>
<dbReference type="PANTHER" id="PTHR30204:SF0">
    <property type="entry name" value="REDOX-SENSITIVE TRANSCRIPTIONAL ACTIVATOR SOXR"/>
    <property type="match status" value="1"/>
</dbReference>
<evidence type="ECO:0000313" key="10">
    <source>
        <dbReference type="EMBL" id="MBP2706593.1"/>
    </source>
</evidence>
<gene>
    <name evidence="10" type="primary">soxR</name>
    <name evidence="10" type="ORF">JOL79_22555</name>
</gene>
<dbReference type="PANTHER" id="PTHR30204">
    <property type="entry name" value="REDOX-CYCLING DRUG-SENSING TRANSCRIPTIONAL ACTIVATOR SOXR"/>
    <property type="match status" value="1"/>
</dbReference>
<feature type="region of interest" description="Disordered" evidence="8">
    <location>
        <begin position="1"/>
        <end position="47"/>
    </location>
</feature>
<evidence type="ECO:0000256" key="1">
    <source>
        <dbReference type="ARBA" id="ARBA00022714"/>
    </source>
</evidence>
<dbReference type="InterPro" id="IPR015358">
    <property type="entry name" value="Tscrpt_reg_MerR_DNA-bd"/>
</dbReference>
<keyword evidence="1" id="KW-0001">2Fe-2S</keyword>
<comment type="caution">
    <text evidence="10">The sequence shown here is derived from an EMBL/GenBank/DDBJ whole genome shotgun (WGS) entry which is preliminary data.</text>
</comment>
<sequence>MTEPSRAEPSLTEQHRTEQARTEQAQTEEPRTAPSRAARELTVGELARRSGVPHSALRFYEQQGLIASRRTAGNQRRYGRDVLRRVAFIRVSQRVGIPLARIRDALALLPEGRTPTRDDWARVSQGWREDLDDRIRQLERLRDHLTDCIGCGCLSLDRCALANGYDRLGAEGPGPRRLLIPGAHTPTPED</sequence>
<evidence type="ECO:0000313" key="11">
    <source>
        <dbReference type="Proteomes" id="UP000674234"/>
    </source>
</evidence>
<evidence type="ECO:0000259" key="9">
    <source>
        <dbReference type="PROSITE" id="PS50937"/>
    </source>
</evidence>
<dbReference type="NCBIfam" id="TIGR01950">
    <property type="entry name" value="SoxR"/>
    <property type="match status" value="1"/>
</dbReference>
<evidence type="ECO:0000256" key="6">
    <source>
        <dbReference type="ARBA" id="ARBA00023125"/>
    </source>
</evidence>
<dbReference type="PROSITE" id="PS50937">
    <property type="entry name" value="HTH_MERR_2"/>
    <property type="match status" value="1"/>
</dbReference>
<protein>
    <submittedName>
        <fullName evidence="10">Redox-sensitive transcriptional activator SoxR</fullName>
    </submittedName>
</protein>
<keyword evidence="3" id="KW-0408">Iron</keyword>
<dbReference type="InterPro" id="IPR000551">
    <property type="entry name" value="MerR-type_HTH_dom"/>
</dbReference>
<keyword evidence="11" id="KW-1185">Reference proteome</keyword>
<dbReference type="EMBL" id="JAFCNB010000013">
    <property type="protein sequence ID" value="MBP2706593.1"/>
    <property type="molecule type" value="Genomic_DNA"/>
</dbReference>
<dbReference type="GO" id="GO:0003677">
    <property type="term" value="F:DNA binding"/>
    <property type="evidence" value="ECO:0007669"/>
    <property type="project" value="UniProtKB-KW"/>
</dbReference>
<dbReference type="GO" id="GO:0003700">
    <property type="term" value="F:DNA-binding transcription factor activity"/>
    <property type="evidence" value="ECO:0007669"/>
    <property type="project" value="InterPro"/>
</dbReference>
<dbReference type="GO" id="GO:0046872">
    <property type="term" value="F:metal ion binding"/>
    <property type="evidence" value="ECO:0007669"/>
    <property type="project" value="UniProtKB-KW"/>
</dbReference>
<keyword evidence="4" id="KW-0411">Iron-sulfur</keyword>
<keyword evidence="6" id="KW-0238">DNA-binding</keyword>
<dbReference type="InterPro" id="IPR010211">
    <property type="entry name" value="Redox-sen_tscrpt-act_SoxR"/>
</dbReference>
<dbReference type="Pfam" id="PF09278">
    <property type="entry name" value="MerR-DNA-bind"/>
    <property type="match status" value="1"/>
</dbReference>
<dbReference type="SMART" id="SM00422">
    <property type="entry name" value="HTH_MERR"/>
    <property type="match status" value="1"/>
</dbReference>
<evidence type="ECO:0000256" key="4">
    <source>
        <dbReference type="ARBA" id="ARBA00023014"/>
    </source>
</evidence>
<dbReference type="SUPFAM" id="SSF46955">
    <property type="entry name" value="Putative DNA-binding domain"/>
    <property type="match status" value="1"/>
</dbReference>
<dbReference type="AlphaFoldDB" id="A0A940WP07"/>
<organism evidence="10 11">
    <name type="scientific">Microbispora oryzae</name>
    <dbReference type="NCBI Taxonomy" id="2806554"/>
    <lineage>
        <taxon>Bacteria</taxon>
        <taxon>Bacillati</taxon>
        <taxon>Actinomycetota</taxon>
        <taxon>Actinomycetes</taxon>
        <taxon>Streptosporangiales</taxon>
        <taxon>Streptosporangiaceae</taxon>
        <taxon>Microbispora</taxon>
    </lineage>
</organism>
<evidence type="ECO:0000256" key="3">
    <source>
        <dbReference type="ARBA" id="ARBA00023004"/>
    </source>
</evidence>
<keyword evidence="7" id="KW-0804">Transcription</keyword>
<dbReference type="InterPro" id="IPR009061">
    <property type="entry name" value="DNA-bd_dom_put_sf"/>
</dbReference>
<accession>A0A940WP07</accession>
<dbReference type="Pfam" id="PF00376">
    <property type="entry name" value="MerR"/>
    <property type="match status" value="1"/>
</dbReference>
<dbReference type="Gene3D" id="1.10.1660.10">
    <property type="match status" value="1"/>
</dbReference>
<evidence type="ECO:0000256" key="7">
    <source>
        <dbReference type="ARBA" id="ARBA00023163"/>
    </source>
</evidence>
<dbReference type="RefSeq" id="WP_210157873.1">
    <property type="nucleotide sequence ID" value="NZ_JAFCNB010000013.1"/>
</dbReference>
<feature type="domain" description="HTH merR-type" evidence="9">
    <location>
        <begin position="40"/>
        <end position="108"/>
    </location>
</feature>
<evidence type="ECO:0000256" key="2">
    <source>
        <dbReference type="ARBA" id="ARBA00022723"/>
    </source>
</evidence>
<dbReference type="CDD" id="cd01110">
    <property type="entry name" value="HTH_SoxR"/>
    <property type="match status" value="1"/>
</dbReference>
<dbReference type="PRINTS" id="PR00040">
    <property type="entry name" value="HTHMERR"/>
</dbReference>
<evidence type="ECO:0000256" key="5">
    <source>
        <dbReference type="ARBA" id="ARBA00023015"/>
    </source>
</evidence>
<name>A0A940WP07_9ACTN</name>
<evidence type="ECO:0000256" key="8">
    <source>
        <dbReference type="SAM" id="MobiDB-lite"/>
    </source>
</evidence>
<dbReference type="InterPro" id="IPR047057">
    <property type="entry name" value="MerR_fam"/>
</dbReference>
<reference evidence="10" key="1">
    <citation type="submission" date="2021-02" db="EMBL/GenBank/DDBJ databases">
        <title>Draft genome sequence of Microbispora sp. RL4-1S isolated from rice leaves in Thailand.</title>
        <authorList>
            <person name="Muangham S."/>
            <person name="Duangmal K."/>
        </authorList>
    </citation>
    <scope>NUCLEOTIDE SEQUENCE</scope>
    <source>
        <strain evidence="10">RL4-1S</strain>
    </source>
</reference>
<keyword evidence="5" id="KW-0805">Transcription regulation</keyword>